<evidence type="ECO:0000256" key="7">
    <source>
        <dbReference type="SAM" id="Phobius"/>
    </source>
</evidence>
<feature type="domain" description="YetF-like N-terminal transmembrane" evidence="9">
    <location>
        <begin position="1"/>
        <end position="73"/>
    </location>
</feature>
<dbReference type="InterPro" id="IPR023090">
    <property type="entry name" value="UPF0702_alpha/beta_dom_sf"/>
</dbReference>
<evidence type="ECO:0000256" key="2">
    <source>
        <dbReference type="ARBA" id="ARBA00006448"/>
    </source>
</evidence>
<dbReference type="InterPro" id="IPR048454">
    <property type="entry name" value="YetF_N"/>
</dbReference>
<gene>
    <name evidence="10" type="ORF">FKZ59_11585</name>
</gene>
<evidence type="ECO:0000256" key="1">
    <source>
        <dbReference type="ARBA" id="ARBA00004651"/>
    </source>
</evidence>
<dbReference type="Pfam" id="PF04239">
    <property type="entry name" value="DUF421"/>
    <property type="match status" value="1"/>
</dbReference>
<evidence type="ECO:0000256" key="5">
    <source>
        <dbReference type="ARBA" id="ARBA00022989"/>
    </source>
</evidence>
<sequence>MVIRSVITFMVILVLARIIGKKQLSQLTFFHYITGITIGSIAGEMTTQLKTPFFDGIVALLCWTVLTLLMSFISIKSTKIRVIVDDRPTILIQDGVINQHGLKKARLHVDELAMLLREQGVFSFEEVQYAVFETNGELSIMKKSQYSPATKKDVSANVSQPTYFPTEVISDGKIVKKNLDELNLTEEWLLNKLKKKKIKKVEDVFFAQVLEDGSLYVSLFNNKNNKEGLSKN</sequence>
<evidence type="ECO:0000313" key="10">
    <source>
        <dbReference type="EMBL" id="TQE89802.1"/>
    </source>
</evidence>
<name>A0A540UZ88_9BACL</name>
<dbReference type="Pfam" id="PF20730">
    <property type="entry name" value="YetF_N"/>
    <property type="match status" value="1"/>
</dbReference>
<accession>A0A540UZ88</accession>
<evidence type="ECO:0000259" key="9">
    <source>
        <dbReference type="Pfam" id="PF20730"/>
    </source>
</evidence>
<dbReference type="AlphaFoldDB" id="A0A540UZ88"/>
<comment type="subcellular location">
    <subcellularLocation>
        <location evidence="1">Cell membrane</location>
        <topology evidence="1">Multi-pass membrane protein</topology>
    </subcellularLocation>
</comment>
<keyword evidence="4 7" id="KW-0812">Transmembrane</keyword>
<evidence type="ECO:0000256" key="3">
    <source>
        <dbReference type="ARBA" id="ARBA00022475"/>
    </source>
</evidence>
<keyword evidence="6 7" id="KW-0472">Membrane</keyword>
<feature type="domain" description="YetF C-terminal" evidence="8">
    <location>
        <begin position="76"/>
        <end position="209"/>
    </location>
</feature>
<comment type="caution">
    <text evidence="10">The sequence shown here is derived from an EMBL/GenBank/DDBJ whole genome shotgun (WGS) entry which is preliminary data.</text>
</comment>
<protein>
    <submittedName>
        <fullName evidence="10">DUF421 domain-containing protein</fullName>
    </submittedName>
</protein>
<dbReference type="PANTHER" id="PTHR34582:SF7">
    <property type="entry name" value="UPF0702 TRANSMEMBRANE PROTEIN YDFS"/>
    <property type="match status" value="1"/>
</dbReference>
<dbReference type="PANTHER" id="PTHR34582">
    <property type="entry name" value="UPF0702 TRANSMEMBRANE PROTEIN YCAP"/>
    <property type="match status" value="1"/>
</dbReference>
<evidence type="ECO:0000256" key="6">
    <source>
        <dbReference type="ARBA" id="ARBA00023136"/>
    </source>
</evidence>
<dbReference type="Gene3D" id="3.30.240.20">
    <property type="entry name" value="bsu07140 like domains"/>
    <property type="match status" value="2"/>
</dbReference>
<keyword evidence="3" id="KW-1003">Cell membrane</keyword>
<evidence type="ECO:0000313" key="11">
    <source>
        <dbReference type="Proteomes" id="UP000315753"/>
    </source>
</evidence>
<proteinExistence type="inferred from homology"/>
<dbReference type="EMBL" id="VIGD01000016">
    <property type="protein sequence ID" value="TQE89802.1"/>
    <property type="molecule type" value="Genomic_DNA"/>
</dbReference>
<keyword evidence="5 7" id="KW-1133">Transmembrane helix</keyword>
<comment type="similarity">
    <text evidence="2">Belongs to the UPF0702 family.</text>
</comment>
<evidence type="ECO:0000256" key="4">
    <source>
        <dbReference type="ARBA" id="ARBA00022692"/>
    </source>
</evidence>
<reference evidence="10 11" key="1">
    <citation type="submission" date="2019-06" db="EMBL/GenBank/DDBJ databases">
        <title>Genome sequence of Ureibacillus terrenus.</title>
        <authorList>
            <person name="Maclea K.S."/>
            <person name="Simoes M."/>
        </authorList>
    </citation>
    <scope>NUCLEOTIDE SEQUENCE [LARGE SCALE GENOMIC DNA]</scope>
    <source>
        <strain evidence="10 11">ATCC BAA-384</strain>
    </source>
</reference>
<dbReference type="Proteomes" id="UP000315753">
    <property type="component" value="Unassembled WGS sequence"/>
</dbReference>
<organism evidence="10 11">
    <name type="scientific">Ureibacillus terrenus</name>
    <dbReference type="NCBI Taxonomy" id="118246"/>
    <lineage>
        <taxon>Bacteria</taxon>
        <taxon>Bacillati</taxon>
        <taxon>Bacillota</taxon>
        <taxon>Bacilli</taxon>
        <taxon>Bacillales</taxon>
        <taxon>Caryophanaceae</taxon>
        <taxon>Ureibacillus</taxon>
    </lineage>
</organism>
<evidence type="ECO:0000259" key="8">
    <source>
        <dbReference type="Pfam" id="PF04239"/>
    </source>
</evidence>
<dbReference type="InterPro" id="IPR007353">
    <property type="entry name" value="DUF421"/>
</dbReference>
<feature type="transmembrane region" description="Helical" evidence="7">
    <location>
        <begin position="53"/>
        <end position="73"/>
    </location>
</feature>
<dbReference type="OrthoDB" id="9778331at2"/>
<dbReference type="GO" id="GO:0005886">
    <property type="term" value="C:plasma membrane"/>
    <property type="evidence" value="ECO:0007669"/>
    <property type="project" value="UniProtKB-SubCell"/>
</dbReference>
<keyword evidence="11" id="KW-1185">Reference proteome</keyword>